<reference evidence="1 2" key="1">
    <citation type="submission" date="2021-06" db="EMBL/GenBank/DDBJ databases">
        <authorList>
            <person name="Jeong J.W."/>
        </authorList>
    </citation>
    <scope>NUCLEOTIDE SEQUENCE [LARGE SCALE GENOMIC DNA]</scope>
    <source>
        <strain evidence="1 2">MMS21-TAE1-1</strain>
    </source>
</reference>
<dbReference type="Pfam" id="PF13517">
    <property type="entry name" value="FG-GAP_3"/>
    <property type="match status" value="1"/>
</dbReference>
<proteinExistence type="predicted"/>
<protein>
    <submittedName>
        <fullName evidence="1">VCBS repeat-containing protein</fullName>
    </submittedName>
</protein>
<dbReference type="PANTHER" id="PTHR44103">
    <property type="entry name" value="PROPROTEIN CONVERTASE P"/>
    <property type="match status" value="1"/>
</dbReference>
<evidence type="ECO:0000313" key="1">
    <source>
        <dbReference type="EMBL" id="MBU8869151.1"/>
    </source>
</evidence>
<dbReference type="PANTHER" id="PTHR44103:SF1">
    <property type="entry name" value="PROPROTEIN CONVERTASE P"/>
    <property type="match status" value="1"/>
</dbReference>
<organism evidence="1 2">
    <name type="scientific">Paenarthrobacter aromaticivorans</name>
    <dbReference type="NCBI Taxonomy" id="2849150"/>
    <lineage>
        <taxon>Bacteria</taxon>
        <taxon>Bacillati</taxon>
        <taxon>Actinomycetota</taxon>
        <taxon>Actinomycetes</taxon>
        <taxon>Micrococcales</taxon>
        <taxon>Micrococcaceae</taxon>
        <taxon>Paenarthrobacter</taxon>
    </lineage>
</organism>
<dbReference type="Proteomes" id="UP000824166">
    <property type="component" value="Unassembled WGS sequence"/>
</dbReference>
<sequence>MSVPALVPAAGAIDADDVRITGQTIVGATLSLEAAHFFFEGCSGSWKPNHTVQWLRDGVPVSIGPPYNEYLYEVKTVDLGHRISAIATASPVNCAGRTLTTPETDVIRKEPPRAEGFTGRGAFELMARRHDGTLMLYLGQDNSKGWKEVRQVGPGWAGFTKIIAAGDFGSDGINDLLTSNSDGWMFQFNGTGDGGLQTYEDPGIDFGFGPGWTAFDKAIGPGDFDGDGLNDLLVSEPNGELYLYASGFEREIKPGVQIGRGWDVMDLLIGPGDWDGDGNVDVLAKDKLGRLYLYGGNGHGGWTTARQIGQGWNALSMVGSAGDFNRDGFNDVHGVNAAGDLLMYYGDGRGGWKGVETVGWGWNIFNGLY</sequence>
<evidence type="ECO:0000313" key="2">
    <source>
        <dbReference type="Proteomes" id="UP000824166"/>
    </source>
</evidence>
<dbReference type="EMBL" id="JAHOPC010000026">
    <property type="protein sequence ID" value="MBU8869151.1"/>
    <property type="molecule type" value="Genomic_DNA"/>
</dbReference>
<keyword evidence="2" id="KW-1185">Reference proteome</keyword>
<comment type="caution">
    <text evidence="1">The sequence shown here is derived from an EMBL/GenBank/DDBJ whole genome shotgun (WGS) entry which is preliminary data.</text>
</comment>
<dbReference type="InterPro" id="IPR013517">
    <property type="entry name" value="FG-GAP"/>
</dbReference>
<accession>A0ABS6IE51</accession>
<name>A0ABS6IE51_9MICC</name>
<gene>
    <name evidence="1" type="ORF">KSW38_22910</name>
</gene>